<keyword evidence="1" id="KW-1133">Transmembrane helix</keyword>
<sequence length="45" mass="4854">MQTVIKGYRGLSFLVGLNWDWVFSAGTMVLGLLAGAFLGTALIQH</sequence>
<dbReference type="Proteomes" id="UP000484076">
    <property type="component" value="Unassembled WGS sequence"/>
</dbReference>
<name>A0A8X8KMW0_9RHOB</name>
<evidence type="ECO:0000256" key="1">
    <source>
        <dbReference type="SAM" id="Phobius"/>
    </source>
</evidence>
<dbReference type="EMBL" id="WHUT02000001">
    <property type="protein sequence ID" value="NUB43380.1"/>
    <property type="molecule type" value="Genomic_DNA"/>
</dbReference>
<keyword evidence="1" id="KW-0812">Transmembrane</keyword>
<keyword evidence="3" id="KW-1185">Reference proteome</keyword>
<proteinExistence type="predicted"/>
<feature type="transmembrane region" description="Helical" evidence="1">
    <location>
        <begin position="21"/>
        <end position="43"/>
    </location>
</feature>
<comment type="caution">
    <text evidence="2">The sequence shown here is derived from an EMBL/GenBank/DDBJ whole genome shotgun (WGS) entry which is preliminary data.</text>
</comment>
<dbReference type="RefSeq" id="WP_174539286.1">
    <property type="nucleotide sequence ID" value="NZ_WHUT02000001.1"/>
</dbReference>
<protein>
    <submittedName>
        <fullName evidence="2">Uncharacterized protein</fullName>
    </submittedName>
</protein>
<evidence type="ECO:0000313" key="3">
    <source>
        <dbReference type="Proteomes" id="UP000484076"/>
    </source>
</evidence>
<dbReference type="AlphaFoldDB" id="A0A8X8KMW0"/>
<accession>A0A8X8KMW0</accession>
<reference evidence="2" key="1">
    <citation type="submission" date="2020-05" db="EMBL/GenBank/DDBJ databases">
        <title>Fertoebacter nigrum gen. nov., sp. nov., a new member of the family Rhodobacteraceae.</title>
        <authorList>
            <person name="Szuroczki S."/>
            <person name="Abbaszade G."/>
            <person name="Buni D."/>
            <person name="Schumann P."/>
            <person name="Toth E."/>
        </authorList>
    </citation>
    <scope>NUCLEOTIDE SEQUENCE</scope>
    <source>
        <strain evidence="2">RG-N-1a</strain>
    </source>
</reference>
<keyword evidence="1" id="KW-0472">Membrane</keyword>
<evidence type="ECO:0000313" key="2">
    <source>
        <dbReference type="EMBL" id="NUB43380.1"/>
    </source>
</evidence>
<organism evidence="2 3">
    <name type="scientific">Fertoeibacter niger</name>
    <dbReference type="NCBI Taxonomy" id="2656921"/>
    <lineage>
        <taxon>Bacteria</taxon>
        <taxon>Pseudomonadati</taxon>
        <taxon>Pseudomonadota</taxon>
        <taxon>Alphaproteobacteria</taxon>
        <taxon>Rhodobacterales</taxon>
        <taxon>Paracoccaceae</taxon>
        <taxon>Fertoeibacter</taxon>
    </lineage>
</organism>
<gene>
    <name evidence="2" type="ORF">GEU84_003200</name>
</gene>